<evidence type="ECO:0000256" key="3">
    <source>
        <dbReference type="ARBA" id="ARBA00022989"/>
    </source>
</evidence>
<protein>
    <recommendedName>
        <fullName evidence="5">Probable membrane transporter protein</fullName>
    </recommendedName>
</protein>
<dbReference type="PANTHER" id="PTHR43483">
    <property type="entry name" value="MEMBRANE TRANSPORTER PROTEIN HI_0806-RELATED"/>
    <property type="match status" value="1"/>
</dbReference>
<keyword evidence="2 5" id="KW-0812">Transmembrane</keyword>
<evidence type="ECO:0000313" key="6">
    <source>
        <dbReference type="EMBL" id="GAA5086328.1"/>
    </source>
</evidence>
<keyword evidence="4 5" id="KW-0472">Membrane</keyword>
<evidence type="ECO:0000313" key="7">
    <source>
        <dbReference type="Proteomes" id="UP001500227"/>
    </source>
</evidence>
<sequence length="272" mass="28458">MDPVFLVGFAVLGAFVGFSAGLLGIGGGMILVPFLNFLLPKLGVPPLIAVHAAIATAMATIVFTSLSSMRAHHAHGAIRWDIVRLMVPGLLIGGLLSGGAVFAYINGLVLAIIFAAFVVYSALKMFRNTPPPAANTLPKPWVVTAFGGVVGFVSGLLGAGGGFLSVPFMVRANIPMPKAIATSAALGFFIAVANGIGYIWSGAQYTSADLKMIGYIYWPALLILTALSMLTAPFGAKLAHRLPVKTLKRIFASMLLVLAIQMLIETIRVHVG</sequence>
<dbReference type="Pfam" id="PF01925">
    <property type="entry name" value="TauE"/>
    <property type="match status" value="1"/>
</dbReference>
<dbReference type="PANTHER" id="PTHR43483:SF3">
    <property type="entry name" value="MEMBRANE TRANSPORTER PROTEIN HI_0806-RELATED"/>
    <property type="match status" value="1"/>
</dbReference>
<comment type="similarity">
    <text evidence="5">Belongs to the 4-toluene sulfonate uptake permease (TSUP) (TC 2.A.102) family.</text>
</comment>
<dbReference type="InterPro" id="IPR002781">
    <property type="entry name" value="TM_pro_TauE-like"/>
</dbReference>
<name>A0ABP9LZB0_9BURK</name>
<feature type="transmembrane region" description="Helical" evidence="5">
    <location>
        <begin position="246"/>
        <end position="264"/>
    </location>
</feature>
<dbReference type="RefSeq" id="WP_345369485.1">
    <property type="nucleotide sequence ID" value="NZ_BAABKD010000002.1"/>
</dbReference>
<evidence type="ECO:0000256" key="2">
    <source>
        <dbReference type="ARBA" id="ARBA00022692"/>
    </source>
</evidence>
<feature type="transmembrane region" description="Helical" evidence="5">
    <location>
        <begin position="180"/>
        <end position="200"/>
    </location>
</feature>
<organism evidence="6 7">
    <name type="scientific">Paenalcaligenes hermetiae</name>
    <dbReference type="NCBI Taxonomy" id="1157987"/>
    <lineage>
        <taxon>Bacteria</taxon>
        <taxon>Pseudomonadati</taxon>
        <taxon>Pseudomonadota</taxon>
        <taxon>Betaproteobacteria</taxon>
        <taxon>Burkholderiales</taxon>
        <taxon>Alcaligenaceae</taxon>
        <taxon>Paenalcaligenes</taxon>
    </lineage>
</organism>
<evidence type="ECO:0000256" key="5">
    <source>
        <dbReference type="RuleBase" id="RU363041"/>
    </source>
</evidence>
<comment type="caution">
    <text evidence="6">The sequence shown here is derived from an EMBL/GenBank/DDBJ whole genome shotgun (WGS) entry which is preliminary data.</text>
</comment>
<dbReference type="EMBL" id="BAABKD010000002">
    <property type="protein sequence ID" value="GAA5086328.1"/>
    <property type="molecule type" value="Genomic_DNA"/>
</dbReference>
<proteinExistence type="inferred from homology"/>
<comment type="subcellular location">
    <subcellularLocation>
        <location evidence="5">Cell membrane</location>
        <topology evidence="5">Multi-pass membrane protein</topology>
    </subcellularLocation>
    <subcellularLocation>
        <location evidence="1">Membrane</location>
        <topology evidence="1">Multi-pass membrane protein</topology>
    </subcellularLocation>
</comment>
<feature type="transmembrane region" description="Helical" evidence="5">
    <location>
        <begin position="48"/>
        <end position="69"/>
    </location>
</feature>
<keyword evidence="5" id="KW-1003">Cell membrane</keyword>
<dbReference type="Proteomes" id="UP001500227">
    <property type="component" value="Unassembled WGS sequence"/>
</dbReference>
<evidence type="ECO:0000256" key="1">
    <source>
        <dbReference type="ARBA" id="ARBA00004141"/>
    </source>
</evidence>
<keyword evidence="7" id="KW-1185">Reference proteome</keyword>
<gene>
    <name evidence="6" type="ORF">GCM10023337_05900</name>
</gene>
<feature type="transmembrane region" description="Helical" evidence="5">
    <location>
        <begin position="143"/>
        <end position="168"/>
    </location>
</feature>
<reference evidence="7" key="1">
    <citation type="journal article" date="2019" name="Int. J. Syst. Evol. Microbiol.">
        <title>The Global Catalogue of Microorganisms (GCM) 10K type strain sequencing project: providing services to taxonomists for standard genome sequencing and annotation.</title>
        <authorList>
            <consortium name="The Broad Institute Genomics Platform"/>
            <consortium name="The Broad Institute Genome Sequencing Center for Infectious Disease"/>
            <person name="Wu L."/>
            <person name="Ma J."/>
        </authorList>
    </citation>
    <scope>NUCLEOTIDE SEQUENCE [LARGE SCALE GENOMIC DNA]</scope>
    <source>
        <strain evidence="7">JCM 18423</strain>
    </source>
</reference>
<feature type="transmembrane region" description="Helical" evidence="5">
    <location>
        <begin position="212"/>
        <end position="234"/>
    </location>
</feature>
<keyword evidence="3 5" id="KW-1133">Transmembrane helix</keyword>
<accession>A0ABP9LZB0</accession>
<evidence type="ECO:0000256" key="4">
    <source>
        <dbReference type="ARBA" id="ARBA00023136"/>
    </source>
</evidence>
<feature type="transmembrane region" description="Helical" evidence="5">
    <location>
        <begin position="90"/>
        <end position="123"/>
    </location>
</feature>